<evidence type="ECO:0000256" key="1">
    <source>
        <dbReference type="ARBA" id="ARBA00004651"/>
    </source>
</evidence>
<keyword evidence="6" id="KW-0547">Nucleotide-binding</keyword>
<feature type="transmembrane region" description="Helical" evidence="14">
    <location>
        <begin position="469"/>
        <end position="487"/>
    </location>
</feature>
<dbReference type="InterPro" id="IPR030389">
    <property type="entry name" value="G_FEOB_dom"/>
</dbReference>
<dbReference type="PANTHER" id="PTHR43185:SF1">
    <property type="entry name" value="FE(2+) TRANSPORTER FEOB"/>
    <property type="match status" value="1"/>
</dbReference>
<keyword evidence="17" id="KW-1185">Reference proteome</keyword>
<evidence type="ECO:0000313" key="16">
    <source>
        <dbReference type="EMBL" id="UYP47834.1"/>
    </source>
</evidence>
<dbReference type="InterPro" id="IPR011640">
    <property type="entry name" value="Fe2_transport_prot_B_C"/>
</dbReference>
<dbReference type="Proteomes" id="UP001208689">
    <property type="component" value="Chromosome"/>
</dbReference>
<feature type="transmembrane region" description="Helical" evidence="14">
    <location>
        <begin position="560"/>
        <end position="580"/>
    </location>
</feature>
<feature type="domain" description="FeoB-type G" evidence="15">
    <location>
        <begin position="12"/>
        <end position="174"/>
    </location>
</feature>
<dbReference type="PROSITE" id="PS51711">
    <property type="entry name" value="G_FEOB"/>
    <property type="match status" value="1"/>
</dbReference>
<dbReference type="Gene3D" id="3.40.50.300">
    <property type="entry name" value="P-loop containing nucleotide triphosphate hydrolases"/>
    <property type="match status" value="1"/>
</dbReference>
<keyword evidence="8" id="KW-0408">Iron</keyword>
<evidence type="ECO:0000256" key="12">
    <source>
        <dbReference type="ARBA" id="ARBA00031200"/>
    </source>
</evidence>
<evidence type="ECO:0000256" key="2">
    <source>
        <dbReference type="ARBA" id="ARBA00022448"/>
    </source>
</evidence>
<evidence type="ECO:0000256" key="13">
    <source>
        <dbReference type="NCBIfam" id="TIGR00437"/>
    </source>
</evidence>
<proteinExistence type="predicted"/>
<keyword evidence="7 14" id="KW-1133">Transmembrane helix</keyword>
<evidence type="ECO:0000256" key="5">
    <source>
        <dbReference type="ARBA" id="ARBA00022692"/>
    </source>
</evidence>
<accession>A0ABY6HZF9</accession>
<feature type="transmembrane region" description="Helical" evidence="14">
    <location>
        <begin position="362"/>
        <end position="387"/>
    </location>
</feature>
<comment type="subcellular location">
    <subcellularLocation>
        <location evidence="1">Cell membrane</location>
        <topology evidence="1">Multi-pass membrane protein</topology>
    </subcellularLocation>
</comment>
<protein>
    <recommendedName>
        <fullName evidence="12 13">Ferrous iron transport protein B</fullName>
    </recommendedName>
</protein>
<keyword evidence="5 14" id="KW-0812">Transmembrane</keyword>
<evidence type="ECO:0000256" key="4">
    <source>
        <dbReference type="ARBA" id="ARBA00022496"/>
    </source>
</evidence>
<sequence>MSPQHQISDPKIIRIALAGQPNVGKSVIFNRLTGLSQVVGNWPGKTVAKAEGTAKFGNYIFKIIDLPGIYSLSTYSLEEIVSREYILDESPDYIVNVLDSNHLERNLFLTIQLLMLNRPTIISLNQIDLLKERGYEIDREKLESLLGVAVVPTVAVHNRGVHEILEEIIEIEEGHKTLSMKKITFGKEIEEKINQISAEVQELYRKISCPSKFMAMKLLENDEYCLKNIRAFNEVTGSDTAKLVYKINETRTNLENLHGEQISTILNAEMYNISSQIVTQVEFLKTQTRKSKIRHLIDHITLDNIKGYILLAVVMFGIYLAIFSFGNWISGLMDNLFGLITPGAINLLGADTWAFKIIWSSIIGGLFAGIGGVLPYVIPFFAIIEILQDTGYLPRAAYLMDRFMHSIGVHGKTIIPVLIGLGCNVPAISATSIMETEAEKKRAIVISSLIPCSAVTTIVLGLVGKYLGIGWAFLLYLINLMVIIIVGKLMSNWFEEGGIQSELIIELHDFRRPNLKVIAKQTWHRSKEFVVLALPLIVILSILMQIMMEFNIVESLNIMISPITVYILGLPIGVGIYLFYGVLRKELNLILLELYVLSIGMTMNEYMTPIQMITFTLVTMLYVPCLATIVVIGKESGKKFALQIFLFELLGAVFISAIVRWSYVLLAFILPQRSESVVMITTFAFLFGLMILTLHLIKKHSNHQKKHHRNRSPEQTILIQENLLDHSGCQSCRRCHLNQCEEKKD</sequence>
<dbReference type="Pfam" id="PF07670">
    <property type="entry name" value="Gate"/>
    <property type="match status" value="2"/>
</dbReference>
<dbReference type="InterPro" id="IPR003373">
    <property type="entry name" value="Fe2_transport_prot-B"/>
</dbReference>
<dbReference type="Pfam" id="PF17910">
    <property type="entry name" value="FeoB_Cyto"/>
    <property type="match status" value="1"/>
</dbReference>
<dbReference type="CDD" id="cd01879">
    <property type="entry name" value="FeoB"/>
    <property type="match status" value="1"/>
</dbReference>
<keyword evidence="11 14" id="KW-0472">Membrane</keyword>
<organism evidence="16 17">
    <name type="scientific">Candidatus Lokiarchaeum ossiferum</name>
    <dbReference type="NCBI Taxonomy" id="2951803"/>
    <lineage>
        <taxon>Archaea</taxon>
        <taxon>Promethearchaeati</taxon>
        <taxon>Promethearchaeota</taxon>
        <taxon>Promethearchaeia</taxon>
        <taxon>Promethearchaeales</taxon>
        <taxon>Promethearchaeaceae</taxon>
        <taxon>Candidatus Lokiarchaeum</taxon>
    </lineage>
</organism>
<dbReference type="EMBL" id="CP104013">
    <property type="protein sequence ID" value="UYP47834.1"/>
    <property type="molecule type" value="Genomic_DNA"/>
</dbReference>
<evidence type="ECO:0000313" key="17">
    <source>
        <dbReference type="Proteomes" id="UP001208689"/>
    </source>
</evidence>
<feature type="transmembrane region" description="Helical" evidence="14">
    <location>
        <begin position="308"/>
        <end position="330"/>
    </location>
</feature>
<keyword evidence="10" id="KW-0342">GTP-binding</keyword>
<evidence type="ECO:0000256" key="9">
    <source>
        <dbReference type="ARBA" id="ARBA00023065"/>
    </source>
</evidence>
<name>A0ABY6HZF9_9ARCH</name>
<dbReference type="InterPro" id="IPR027417">
    <property type="entry name" value="P-loop_NTPase"/>
</dbReference>
<dbReference type="SUPFAM" id="SSF52540">
    <property type="entry name" value="P-loop containing nucleoside triphosphate hydrolases"/>
    <property type="match status" value="1"/>
</dbReference>
<feature type="transmembrane region" description="Helical" evidence="14">
    <location>
        <begin position="407"/>
        <end position="431"/>
    </location>
</feature>
<dbReference type="Gene3D" id="1.10.287.1770">
    <property type="match status" value="1"/>
</dbReference>
<dbReference type="Pfam" id="PF02421">
    <property type="entry name" value="FeoB_N"/>
    <property type="match status" value="1"/>
</dbReference>
<gene>
    <name evidence="16" type="ORF">NEF87_004119</name>
</gene>
<keyword evidence="2" id="KW-0813">Transport</keyword>
<dbReference type="Pfam" id="PF07664">
    <property type="entry name" value="FeoB_C"/>
    <property type="match status" value="1"/>
</dbReference>
<dbReference type="InterPro" id="IPR011642">
    <property type="entry name" value="Gate_dom"/>
</dbReference>
<dbReference type="NCBIfam" id="TIGR00437">
    <property type="entry name" value="feoB"/>
    <property type="match status" value="1"/>
</dbReference>
<dbReference type="InterPro" id="IPR050860">
    <property type="entry name" value="FeoB_GTPase"/>
</dbReference>
<keyword evidence="4" id="KW-0410">Iron transport</keyword>
<feature type="transmembrane region" description="Helical" evidence="14">
    <location>
        <begin position="443"/>
        <end position="463"/>
    </location>
</feature>
<evidence type="ECO:0000256" key="7">
    <source>
        <dbReference type="ARBA" id="ARBA00022989"/>
    </source>
</evidence>
<feature type="transmembrane region" description="Helical" evidence="14">
    <location>
        <begin position="610"/>
        <end position="632"/>
    </location>
</feature>
<evidence type="ECO:0000256" key="8">
    <source>
        <dbReference type="ARBA" id="ARBA00023004"/>
    </source>
</evidence>
<dbReference type="PANTHER" id="PTHR43185">
    <property type="entry name" value="FERROUS IRON TRANSPORT PROTEIN B"/>
    <property type="match status" value="1"/>
</dbReference>
<feature type="transmembrane region" description="Helical" evidence="14">
    <location>
        <begin position="644"/>
        <end position="670"/>
    </location>
</feature>
<evidence type="ECO:0000256" key="11">
    <source>
        <dbReference type="ARBA" id="ARBA00023136"/>
    </source>
</evidence>
<keyword evidence="9" id="KW-0406">Ion transport</keyword>
<evidence type="ECO:0000256" key="10">
    <source>
        <dbReference type="ARBA" id="ARBA00023134"/>
    </source>
</evidence>
<dbReference type="InterPro" id="IPR041069">
    <property type="entry name" value="FeoB_Cyto"/>
</dbReference>
<evidence type="ECO:0000256" key="3">
    <source>
        <dbReference type="ARBA" id="ARBA00022475"/>
    </source>
</evidence>
<keyword evidence="3" id="KW-1003">Cell membrane</keyword>
<evidence type="ECO:0000256" key="6">
    <source>
        <dbReference type="ARBA" id="ARBA00022741"/>
    </source>
</evidence>
<feature type="transmembrane region" description="Helical" evidence="14">
    <location>
        <begin position="676"/>
        <end position="697"/>
    </location>
</feature>
<evidence type="ECO:0000256" key="14">
    <source>
        <dbReference type="SAM" id="Phobius"/>
    </source>
</evidence>
<reference evidence="16" key="1">
    <citation type="submission" date="2022-09" db="EMBL/GenBank/DDBJ databases">
        <title>Actin cytoskeleton and complex cell architecture in an #Asgard archaeon.</title>
        <authorList>
            <person name="Ponce Toledo R.I."/>
            <person name="Schleper C."/>
            <person name="Rodrigues Oliveira T."/>
            <person name="Wollweber F."/>
            <person name="Xu J."/>
            <person name="Rittmann S."/>
            <person name="Klingl A."/>
            <person name="Pilhofer M."/>
        </authorList>
    </citation>
    <scope>NUCLEOTIDE SEQUENCE</scope>
    <source>
        <strain evidence="16">B-35</strain>
    </source>
</reference>
<evidence type="ECO:0000259" key="15">
    <source>
        <dbReference type="PROSITE" id="PS51711"/>
    </source>
</evidence>
<feature type="transmembrane region" description="Helical" evidence="14">
    <location>
        <begin position="587"/>
        <end position="604"/>
    </location>
</feature>
<feature type="transmembrane region" description="Helical" evidence="14">
    <location>
        <begin position="529"/>
        <end position="548"/>
    </location>
</feature>